<dbReference type="PROSITE" id="PS51232">
    <property type="entry name" value="GBD_FH3"/>
    <property type="match status" value="1"/>
</dbReference>
<evidence type="ECO:0000256" key="1">
    <source>
        <dbReference type="ARBA" id="ARBA00023203"/>
    </source>
</evidence>
<feature type="compositionally biased region" description="Polar residues" evidence="2">
    <location>
        <begin position="391"/>
        <end position="411"/>
    </location>
</feature>
<dbReference type="InterPro" id="IPR014767">
    <property type="entry name" value="DAD_dom"/>
</dbReference>
<name>A0ABC9WD40_GRUJA</name>
<evidence type="ECO:0000313" key="6">
    <source>
        <dbReference type="EMBL" id="GAB0183141.1"/>
    </source>
</evidence>
<dbReference type="Pfam" id="PF02181">
    <property type="entry name" value="FH2"/>
    <property type="match status" value="1"/>
</dbReference>
<evidence type="ECO:0000256" key="2">
    <source>
        <dbReference type="SAM" id="MobiDB-lite"/>
    </source>
</evidence>
<dbReference type="Proteomes" id="UP001623348">
    <property type="component" value="Unassembled WGS sequence"/>
</dbReference>
<feature type="compositionally biased region" description="Basic residues" evidence="2">
    <location>
        <begin position="206"/>
        <end position="215"/>
    </location>
</feature>
<feature type="compositionally biased region" description="Basic and acidic residues" evidence="2">
    <location>
        <begin position="340"/>
        <end position="367"/>
    </location>
</feature>
<accession>A0ABC9WD40</accession>
<keyword evidence="7" id="KW-1185">Reference proteome</keyword>
<dbReference type="InterPro" id="IPR056771">
    <property type="entry name" value="FH3_FHOD1-3-like"/>
</dbReference>
<dbReference type="FunFam" id="1.20.58.2220:FF:000004">
    <property type="entry name" value="Formin homology 2 domain-containing 3"/>
    <property type="match status" value="1"/>
</dbReference>
<sequence length="1214" mass="136819">MLEEVQFRFGYGGACALSQVLRALGQIMLYVDGMNGVINHNETIQWLYTLIGSKFRLVVKTALKLLLVFVEYTESNAPLLIQAVSTVDEKRGAKPWSNIMEILEEKDGVDTELLVYAMTLVNKTLSGLPDQDSFYDVVDCLEELGIEAISQRHLNKKGTDLDLVEQFNIYELTLRHEDGDESADPPPSGRKDRRRASLGASERRGLERRRSRRHSVQNVKSTLSAPASPCGQPNPGFMLGHGQRVEDLSEREEEEYEEEEEEQPVTEPNTEDEGEEEAGRQVKARYNSYGSSSYSSPRPYSGVSAPTTPTSRYGTTLSPPQETKSDRPALGGLLTSSFRQHQETLAAERERRRQEREERLQRIEREERNKFKYKYLERLAAEEYEKELKSRSVSRGRSELSLNLRSPSAPSSPVPKCISPASTESQEELKTPSTPCGTSQPSEGPWSQTIQDAGVNEQCSNILNNKRFMLDMLYAHNKKPKDEEEKELEAKEEKKETEESDESLTSLASRISILQATKQAKDESVKKMEIGNLDNQGSVKAFAEKFNSGELAKGTAMPEDEISEQVPEKTPAQPKKESDYIWDQLMANPRELKIKDMDFTDLGEEDDVDVLDMDMGPGDSLVPPPPPPPSFLGLPPPPPPPLFGCPPPPPPSANLLAPPPLFSTPQGLGSPQVSRGQPAFIKKKKTIRLFWNEVRPFEWQCKNNKRCREFLWSKLEPIKVDTSKLEHLFESKSKELPVTKKTAADGKRQEIIVLDSKRSNAINIGLTVLPPPRTIKTAILNFDEYALNKEGIEKILTMIPTEEEKQKIQEAQLANPDVPLGSAEQFLLTLSSISELSARLQLWAFKMDYEIVEKEVAEPLLDLKEGMDQLEHNKTLGFILSTLLAIGNFLNGTNAKAFELSYLEKVPEVKDTVHKQSLLHHVCTMVVEKFPDSTDLYSEIGAITRSAKVDFEQLQENLCQMERRCKASWDHLKSIAKHEMKPTLKQKMSEFLKDCAERIIILKIVHRRIINRFHSFLLFMGHPPYAIREVNINKFCKIISEFALEYRTTRERVLQQKQKRANHRERNKTRGKMITDSGKFSSSSPPCQSQPQGLQYAEDAAEHENMKAVLKTSSIGGESTTVLGVRTRSRASRGRIGSWNAGNDDSPNATDDAADEIMDRIVKSATQVPSQRAVPRERKRSRANRKSLRRTLKSGLTPEEAKALGLISTSEMQV</sequence>
<evidence type="ECO:0000313" key="7">
    <source>
        <dbReference type="Proteomes" id="UP001623348"/>
    </source>
</evidence>
<feature type="region of interest" description="Disordered" evidence="2">
    <location>
        <begin position="609"/>
        <end position="633"/>
    </location>
</feature>
<protein>
    <submittedName>
        <fullName evidence="6">FH1/FH2 domain-containing protein 3</fullName>
    </submittedName>
</protein>
<dbReference type="EMBL" id="BAAFJT010000002">
    <property type="protein sequence ID" value="GAB0183141.1"/>
    <property type="molecule type" value="Genomic_DNA"/>
</dbReference>
<evidence type="ECO:0000259" key="5">
    <source>
        <dbReference type="PROSITE" id="PS51444"/>
    </source>
</evidence>
<feature type="region of interest" description="Disordered" evidence="2">
    <location>
        <begin position="1055"/>
        <end position="1093"/>
    </location>
</feature>
<dbReference type="PROSITE" id="PS51444">
    <property type="entry name" value="FH2"/>
    <property type="match status" value="1"/>
</dbReference>
<dbReference type="PROSITE" id="PS51231">
    <property type="entry name" value="DAD"/>
    <property type="match status" value="1"/>
</dbReference>
<feature type="region of interest" description="Disordered" evidence="2">
    <location>
        <begin position="1164"/>
        <end position="1214"/>
    </location>
</feature>
<dbReference type="Pfam" id="PF24959">
    <property type="entry name" value="FH3_FHOD1-3"/>
    <property type="match status" value="1"/>
</dbReference>
<keyword evidence="1" id="KW-0009">Actin-binding</keyword>
<feature type="compositionally biased region" description="Basic residues" evidence="2">
    <location>
        <begin position="1177"/>
        <end position="1192"/>
    </location>
</feature>
<feature type="domain" description="DAD" evidence="3">
    <location>
        <begin position="1151"/>
        <end position="1183"/>
    </location>
</feature>
<dbReference type="InterPro" id="IPR016024">
    <property type="entry name" value="ARM-type_fold"/>
</dbReference>
<dbReference type="InterPro" id="IPR015425">
    <property type="entry name" value="FH2_Formin"/>
</dbReference>
<organism evidence="6 7">
    <name type="scientific">Grus japonensis</name>
    <name type="common">Japanese crane</name>
    <name type="synonym">Red-crowned crane</name>
    <dbReference type="NCBI Taxonomy" id="30415"/>
    <lineage>
        <taxon>Eukaryota</taxon>
        <taxon>Metazoa</taxon>
        <taxon>Chordata</taxon>
        <taxon>Craniata</taxon>
        <taxon>Vertebrata</taxon>
        <taxon>Euteleostomi</taxon>
        <taxon>Archelosauria</taxon>
        <taxon>Archosauria</taxon>
        <taxon>Dinosauria</taxon>
        <taxon>Saurischia</taxon>
        <taxon>Theropoda</taxon>
        <taxon>Coelurosauria</taxon>
        <taxon>Aves</taxon>
        <taxon>Neognathae</taxon>
        <taxon>Neoaves</taxon>
        <taxon>Gruiformes</taxon>
        <taxon>Gruidae</taxon>
        <taxon>Grus</taxon>
    </lineage>
</organism>
<dbReference type="InterPro" id="IPR011989">
    <property type="entry name" value="ARM-like"/>
</dbReference>
<feature type="domain" description="FH2" evidence="5">
    <location>
        <begin position="676"/>
        <end position="1072"/>
    </location>
</feature>
<evidence type="ECO:0000259" key="4">
    <source>
        <dbReference type="PROSITE" id="PS51232"/>
    </source>
</evidence>
<feature type="compositionally biased region" description="Pro residues" evidence="2">
    <location>
        <begin position="622"/>
        <end position="633"/>
    </location>
</feature>
<dbReference type="PANTHER" id="PTHR45920:SF3">
    <property type="entry name" value="FH1_FH2 DOMAIN-CONTAINING PROTEIN 3"/>
    <property type="match status" value="1"/>
</dbReference>
<feature type="compositionally biased region" description="Polar residues" evidence="2">
    <location>
        <begin position="431"/>
        <end position="453"/>
    </location>
</feature>
<dbReference type="GO" id="GO:0003779">
    <property type="term" value="F:actin binding"/>
    <property type="evidence" value="ECO:0007669"/>
    <property type="project" value="UniProtKB-KW"/>
</dbReference>
<dbReference type="SUPFAM" id="SSF48371">
    <property type="entry name" value="ARM repeat"/>
    <property type="match status" value="1"/>
</dbReference>
<feature type="compositionally biased region" description="Polar residues" evidence="2">
    <location>
        <begin position="216"/>
        <end position="225"/>
    </location>
</feature>
<dbReference type="SMART" id="SM00498">
    <property type="entry name" value="FH2"/>
    <property type="match status" value="1"/>
</dbReference>
<feature type="compositionally biased region" description="Acidic residues" evidence="2">
    <location>
        <begin position="249"/>
        <end position="276"/>
    </location>
</feature>
<proteinExistence type="predicted"/>
<feature type="region of interest" description="Disordered" evidence="2">
    <location>
        <begin position="550"/>
        <end position="579"/>
    </location>
</feature>
<dbReference type="SUPFAM" id="SSF101447">
    <property type="entry name" value="Formin homology 2 domain (FH2 domain)"/>
    <property type="match status" value="1"/>
</dbReference>
<reference evidence="6 7" key="1">
    <citation type="submission" date="2024-06" db="EMBL/GenBank/DDBJ databases">
        <title>The draft genome of Grus japonensis, version 3.</title>
        <authorList>
            <person name="Nabeshima K."/>
            <person name="Suzuki S."/>
            <person name="Onuma M."/>
        </authorList>
    </citation>
    <scope>NUCLEOTIDE SEQUENCE [LARGE SCALE GENOMIC DNA]</scope>
    <source>
        <strain evidence="6 7">451A</strain>
    </source>
</reference>
<dbReference type="Gene3D" id="1.25.10.10">
    <property type="entry name" value="Leucine-rich Repeat Variant"/>
    <property type="match status" value="1"/>
</dbReference>
<dbReference type="Gene3D" id="1.20.58.2220">
    <property type="entry name" value="Formin, FH2 domain"/>
    <property type="match status" value="1"/>
</dbReference>
<feature type="compositionally biased region" description="Basic residues" evidence="2">
    <location>
        <begin position="1057"/>
        <end position="1071"/>
    </location>
</feature>
<dbReference type="InterPro" id="IPR042201">
    <property type="entry name" value="FH2_Formin_sf"/>
</dbReference>
<dbReference type="AlphaFoldDB" id="A0ABC9WD40"/>
<evidence type="ECO:0000259" key="3">
    <source>
        <dbReference type="PROSITE" id="PS51231"/>
    </source>
</evidence>
<feature type="compositionally biased region" description="Polar residues" evidence="2">
    <location>
        <begin position="305"/>
        <end position="322"/>
    </location>
</feature>
<feature type="compositionally biased region" description="Low complexity" evidence="2">
    <location>
        <begin position="285"/>
        <end position="304"/>
    </location>
</feature>
<gene>
    <name evidence="6" type="ORF">GRJ2_000779400</name>
</gene>
<feature type="region of interest" description="Disordered" evidence="2">
    <location>
        <begin position="385"/>
        <end position="453"/>
    </location>
</feature>
<dbReference type="InterPro" id="IPR014768">
    <property type="entry name" value="GBD/FH3_dom"/>
</dbReference>
<feature type="compositionally biased region" description="Basic and acidic residues" evidence="2">
    <location>
        <begin position="480"/>
        <end position="497"/>
    </location>
</feature>
<dbReference type="PANTHER" id="PTHR45920">
    <property type="entry name" value="FORMIN HOMOLOGY 2 DOMAIN CONTAINING, ISOFORM I"/>
    <property type="match status" value="1"/>
</dbReference>
<feature type="region of interest" description="Disordered" evidence="2">
    <location>
        <begin position="175"/>
        <end position="367"/>
    </location>
</feature>
<comment type="caution">
    <text evidence="6">The sequence shown here is derived from an EMBL/GenBank/DDBJ whole genome shotgun (WGS) entry which is preliminary data.</text>
</comment>
<feature type="domain" description="GBD/FH3" evidence="4">
    <location>
        <begin position="1"/>
        <end position="273"/>
    </location>
</feature>
<feature type="compositionally biased region" description="Low complexity" evidence="2">
    <location>
        <begin position="1081"/>
        <end position="1092"/>
    </location>
</feature>
<feature type="region of interest" description="Disordered" evidence="2">
    <location>
        <begin position="477"/>
        <end position="506"/>
    </location>
</feature>